<name>A0ABQ0MCL7_MYCCL</name>
<reference evidence="2" key="1">
    <citation type="submission" date="2014-09" db="EMBL/GenBank/DDBJ databases">
        <title>Genome sequence of the luminous mushroom Mycena chlorophos for searching fungal bioluminescence genes.</title>
        <authorList>
            <person name="Tanaka Y."/>
            <person name="Kasuga D."/>
            <person name="Oba Y."/>
            <person name="Hase S."/>
            <person name="Sato K."/>
            <person name="Oba Y."/>
            <person name="Sakakibara Y."/>
        </authorList>
    </citation>
    <scope>NUCLEOTIDE SEQUENCE</scope>
</reference>
<protein>
    <submittedName>
        <fullName evidence="2">Uncharacterized protein</fullName>
    </submittedName>
</protein>
<dbReference type="Proteomes" id="UP000815677">
    <property type="component" value="Unassembled WGS sequence"/>
</dbReference>
<feature type="region of interest" description="Disordered" evidence="1">
    <location>
        <begin position="1"/>
        <end position="27"/>
    </location>
</feature>
<dbReference type="EMBL" id="DF849916">
    <property type="protein sequence ID" value="GAT59876.1"/>
    <property type="molecule type" value="Genomic_DNA"/>
</dbReference>
<keyword evidence="3" id="KW-1185">Reference proteome</keyword>
<evidence type="ECO:0000313" key="2">
    <source>
        <dbReference type="EMBL" id="GAT59876.1"/>
    </source>
</evidence>
<proteinExistence type="predicted"/>
<evidence type="ECO:0000256" key="1">
    <source>
        <dbReference type="SAM" id="MobiDB-lite"/>
    </source>
</evidence>
<gene>
    <name evidence="2" type="ORF">MCHLO_16103</name>
</gene>
<evidence type="ECO:0000313" key="3">
    <source>
        <dbReference type="Proteomes" id="UP000815677"/>
    </source>
</evidence>
<accession>A0ABQ0MCL7</accession>
<organism evidence="2 3">
    <name type="scientific">Mycena chlorophos</name>
    <name type="common">Agaric fungus</name>
    <name type="synonym">Agaricus chlorophos</name>
    <dbReference type="NCBI Taxonomy" id="658473"/>
    <lineage>
        <taxon>Eukaryota</taxon>
        <taxon>Fungi</taxon>
        <taxon>Dikarya</taxon>
        <taxon>Basidiomycota</taxon>
        <taxon>Agaricomycotina</taxon>
        <taxon>Agaricomycetes</taxon>
        <taxon>Agaricomycetidae</taxon>
        <taxon>Agaricales</taxon>
        <taxon>Marasmiineae</taxon>
        <taxon>Mycenaceae</taxon>
        <taxon>Mycena</taxon>
    </lineage>
</organism>
<sequence length="424" mass="46788">MADAVDNASPSIEGPKPIVASTTTNATGLAERRNRPRLLLCIPPTPRISLAEYLFYFYRAQGNEYMYNATFATSTYYPTRRARSSGTGKRVPYYVPVRIISGVSLRDEDDVDDGPGRLAADSARGTRLRLVFRLGQHASSTAQEVQVEHSLVVATVKLCLSVAHLRKLGRRRVDESVNVASSAWPCNPFLLSGMAQSLSEFPTHAETAVDAIPPGRRLPLLLLHPPHQHILPKPLLLVQKRALELLLDSRTRLTSHTPFKLSTRNDIMADAVGNASPSIEGPKPSVASTTANATGLAKRRNRPRLLLCLPPTPCITLLEYLFYFYQAQNNERDANAASTYYPKPRSTGSGKRVPYYVPVRIISGVSLRDEDEEYDGPGRYDMETIRRFAAILRCDTEVVLDPVPMPVSSVGVIGHGRPVRCEQA</sequence>